<dbReference type="InterPro" id="IPR006171">
    <property type="entry name" value="TOPRIM_dom"/>
</dbReference>
<evidence type="ECO:0000256" key="13">
    <source>
        <dbReference type="PIRNR" id="PIRNR002811"/>
    </source>
</evidence>
<dbReference type="EC" id="2.7.7.101" evidence="12"/>
<dbReference type="InterPro" id="IPR006295">
    <property type="entry name" value="DNA_primase_DnaG"/>
</dbReference>
<evidence type="ECO:0000256" key="6">
    <source>
        <dbReference type="ARBA" id="ARBA00022723"/>
    </source>
</evidence>
<evidence type="ECO:0000256" key="8">
    <source>
        <dbReference type="ARBA" id="ARBA00022833"/>
    </source>
</evidence>
<dbReference type="InterPro" id="IPR034151">
    <property type="entry name" value="TOPRIM_DnaG_bac"/>
</dbReference>
<evidence type="ECO:0000256" key="1">
    <source>
        <dbReference type="ARBA" id="ARBA00022478"/>
    </source>
</evidence>
<dbReference type="InterPro" id="IPR037068">
    <property type="entry name" value="DNA_primase_core_N_sf"/>
</dbReference>
<keyword evidence="17" id="KW-1185">Reference proteome</keyword>
<comment type="caution">
    <text evidence="16">The sequence shown here is derived from an EMBL/GenBank/DDBJ whole genome shotgun (WGS) entry which is preliminary data.</text>
</comment>
<dbReference type="SUPFAM" id="SSF57783">
    <property type="entry name" value="Zinc beta-ribbon"/>
    <property type="match status" value="1"/>
</dbReference>
<dbReference type="Proteomes" id="UP001207918">
    <property type="component" value="Unassembled WGS sequence"/>
</dbReference>
<evidence type="ECO:0000256" key="10">
    <source>
        <dbReference type="ARBA" id="ARBA00023125"/>
    </source>
</evidence>
<evidence type="ECO:0000259" key="15">
    <source>
        <dbReference type="PROSITE" id="PS50880"/>
    </source>
</evidence>
<comment type="domain">
    <text evidence="12">Contains an N-terminal zinc-binding domain, a central core domain that contains the primase activity, and a C-terminal DnaB-binding domain.</text>
</comment>
<dbReference type="SMART" id="SM00493">
    <property type="entry name" value="TOPRIM"/>
    <property type="match status" value="1"/>
</dbReference>
<evidence type="ECO:0000256" key="9">
    <source>
        <dbReference type="ARBA" id="ARBA00022842"/>
    </source>
</evidence>
<dbReference type="PIRSF" id="PIRSF002811">
    <property type="entry name" value="DnaG"/>
    <property type="match status" value="1"/>
</dbReference>
<dbReference type="PANTHER" id="PTHR30313:SF2">
    <property type="entry name" value="DNA PRIMASE"/>
    <property type="match status" value="1"/>
</dbReference>
<keyword evidence="6 12" id="KW-0479">Metal-binding</keyword>
<dbReference type="SUPFAM" id="SSF56731">
    <property type="entry name" value="DNA primase core"/>
    <property type="match status" value="1"/>
</dbReference>
<feature type="zinc finger region" description="CHC2-type" evidence="12">
    <location>
        <begin position="37"/>
        <end position="61"/>
    </location>
</feature>
<dbReference type="Gene3D" id="3.40.1360.10">
    <property type="match status" value="1"/>
</dbReference>
<dbReference type="CDD" id="cd03364">
    <property type="entry name" value="TOPRIM_DnaG_primases"/>
    <property type="match status" value="1"/>
</dbReference>
<dbReference type="PANTHER" id="PTHR30313">
    <property type="entry name" value="DNA PRIMASE"/>
    <property type="match status" value="1"/>
</dbReference>
<comment type="cofactor">
    <cofactor evidence="12 13">
        <name>Zn(2+)</name>
        <dbReference type="ChEBI" id="CHEBI:29105"/>
    </cofactor>
    <text evidence="12 13">Binds 1 zinc ion per monomer.</text>
</comment>
<keyword evidence="5 12" id="KW-0235">DNA replication</keyword>
<keyword evidence="1 12" id="KW-0240">DNA-directed RNA polymerase</keyword>
<proteinExistence type="inferred from homology"/>
<name>A0ABT3PMS8_9BACT</name>
<comment type="subunit">
    <text evidence="12">Monomer. Interacts with DnaB.</text>
</comment>
<comment type="similarity">
    <text evidence="12 13">Belongs to the DnaG primase family.</text>
</comment>
<evidence type="ECO:0000256" key="11">
    <source>
        <dbReference type="ARBA" id="ARBA00023163"/>
    </source>
</evidence>
<evidence type="ECO:0000256" key="5">
    <source>
        <dbReference type="ARBA" id="ARBA00022705"/>
    </source>
</evidence>
<feature type="region of interest" description="Disordered" evidence="14">
    <location>
        <begin position="437"/>
        <end position="495"/>
    </location>
</feature>
<evidence type="ECO:0000256" key="14">
    <source>
        <dbReference type="SAM" id="MobiDB-lite"/>
    </source>
</evidence>
<dbReference type="InterPro" id="IPR030846">
    <property type="entry name" value="DnaG_bac"/>
</dbReference>
<dbReference type="Pfam" id="PF01807">
    <property type="entry name" value="Zn_ribbon_DnaG"/>
    <property type="match status" value="1"/>
</dbReference>
<dbReference type="SMART" id="SM00400">
    <property type="entry name" value="ZnF_CHCC"/>
    <property type="match status" value="1"/>
</dbReference>
<dbReference type="Pfam" id="PF13155">
    <property type="entry name" value="Toprim_2"/>
    <property type="match status" value="1"/>
</dbReference>
<comment type="function">
    <text evidence="12 13">RNA polymerase that catalyzes the synthesis of short RNA molecules used as primers for DNA polymerase during DNA replication.</text>
</comment>
<dbReference type="GO" id="GO:0016779">
    <property type="term" value="F:nucleotidyltransferase activity"/>
    <property type="evidence" value="ECO:0007669"/>
    <property type="project" value="UniProtKB-KW"/>
</dbReference>
<dbReference type="Pfam" id="PF08275">
    <property type="entry name" value="DNAG_N"/>
    <property type="match status" value="1"/>
</dbReference>
<keyword evidence="2 12" id="KW-0639">Primosome</keyword>
<evidence type="ECO:0000313" key="17">
    <source>
        <dbReference type="Proteomes" id="UP001207918"/>
    </source>
</evidence>
<protein>
    <recommendedName>
        <fullName evidence="12 13">DNA primase</fullName>
        <ecNumber evidence="12">2.7.7.101</ecNumber>
    </recommendedName>
</protein>
<sequence length="677" mass="78104">MIPDEKKEEVRGAADIVEVVEDYVKLKRSGRSWKGLCPFHDERTASFHVTPDLGIYKCFGCGASGDVFNFMMEMEGVGFVEALRSLGDRYGVSLPEEDEQEFDEDHHLREGIYHALKYAGVFFFRHLMETDEAQKARDYLQKRGYDRTIIKKYGLGYAPAGGEKLYRAALDSGLNEEYLLEAGLIKPSNRGDGFYDAFRGRLMFPIFNPSGKVIAYAGRVLGKQKTAKYINSPQTKVYNKSKVLYGINFAKNEIRKTDEVILVEGYTDVISLQQNGVNNIVASSGTSLTPQQMNLLHRYGDTITMIYDSDSAGQRAMKRGINIALREGMDVKLLELPEGEDPDSFVRQFGKDSFLELKQEASEDFLTYQIHKAKDEGRWEAPTEKKKVINEILESIAHMPDPVSRETFVQHLNSKAKVGDRALFDELGKIRKELKEERMRAKKREQRRREREQRQQQQEGGQATPPPHTHTVGFSEQVEDRPEKKRPAPPQKRPNYEKELIRLMLMYGREMIDYIGSYCSEKHFEDEEIRAFYEDIIEQYKAEEEVSVEVYANREHPYPELVGEIVLEKHSVSERHHEKIGVQYKKDKNPYRTAKGALKALKAHFIERLQEDLYSQYNTAEGEEERKKVMKLMKEAGRRRTLLQQSPVDELFPDPDTEAAKSVSDKVFEYKMKDNNK</sequence>
<dbReference type="PROSITE" id="PS50880">
    <property type="entry name" value="TOPRIM"/>
    <property type="match status" value="1"/>
</dbReference>
<dbReference type="NCBIfam" id="TIGR01391">
    <property type="entry name" value="dnaG"/>
    <property type="match status" value="1"/>
</dbReference>
<reference evidence="16 17" key="1">
    <citation type="submission" date="2021-03" db="EMBL/GenBank/DDBJ databases">
        <title>Aliifodinibius sp. nov., a new bacterium isolated from saline soil.</title>
        <authorList>
            <person name="Galisteo C."/>
            <person name="De La Haba R."/>
            <person name="Sanchez-Porro C."/>
            <person name="Ventosa A."/>
        </authorList>
    </citation>
    <scope>NUCLEOTIDE SEQUENCE [LARGE SCALE GENOMIC DNA]</scope>
    <source>
        <strain evidence="16 17">1BSP15-2V2</strain>
    </source>
</reference>
<dbReference type="Gene3D" id="3.90.980.10">
    <property type="entry name" value="DNA primase, catalytic core, N-terminal domain"/>
    <property type="match status" value="1"/>
</dbReference>
<gene>
    <name evidence="12" type="primary">dnaG</name>
    <name evidence="16" type="ORF">J6I44_10285</name>
</gene>
<keyword evidence="8 12" id="KW-0862">Zinc</keyword>
<dbReference type="Gene3D" id="3.90.580.10">
    <property type="entry name" value="Zinc finger, CHC2-type domain"/>
    <property type="match status" value="1"/>
</dbReference>
<dbReference type="HAMAP" id="MF_00974">
    <property type="entry name" value="DNA_primase_DnaG"/>
    <property type="match status" value="1"/>
</dbReference>
<keyword evidence="11 12" id="KW-0804">Transcription</keyword>
<dbReference type="InterPro" id="IPR002694">
    <property type="entry name" value="Znf_CHC2"/>
</dbReference>
<keyword evidence="3 12" id="KW-0808">Transferase</keyword>
<organism evidence="16 17">
    <name type="scientific">Fodinibius salsisoli</name>
    <dbReference type="NCBI Taxonomy" id="2820877"/>
    <lineage>
        <taxon>Bacteria</taxon>
        <taxon>Pseudomonadati</taxon>
        <taxon>Balneolota</taxon>
        <taxon>Balneolia</taxon>
        <taxon>Balneolales</taxon>
        <taxon>Balneolaceae</taxon>
        <taxon>Fodinibius</taxon>
    </lineage>
</organism>
<evidence type="ECO:0000313" key="16">
    <source>
        <dbReference type="EMBL" id="MCW9707246.1"/>
    </source>
</evidence>
<dbReference type="EMBL" id="JAGGJA010000006">
    <property type="protein sequence ID" value="MCW9707246.1"/>
    <property type="molecule type" value="Genomic_DNA"/>
</dbReference>
<accession>A0ABT3PMS8</accession>
<evidence type="ECO:0000256" key="12">
    <source>
        <dbReference type="HAMAP-Rule" id="MF_00974"/>
    </source>
</evidence>
<evidence type="ECO:0000256" key="2">
    <source>
        <dbReference type="ARBA" id="ARBA00022515"/>
    </source>
</evidence>
<keyword evidence="9" id="KW-0460">Magnesium</keyword>
<keyword evidence="10 12" id="KW-0238">DNA-binding</keyword>
<feature type="domain" description="Toprim" evidence="15">
    <location>
        <begin position="258"/>
        <end position="339"/>
    </location>
</feature>
<evidence type="ECO:0000256" key="4">
    <source>
        <dbReference type="ARBA" id="ARBA00022695"/>
    </source>
</evidence>
<keyword evidence="4 12" id="KW-0548">Nucleotidyltransferase</keyword>
<comment type="catalytic activity">
    <reaction evidence="12">
        <text>ssDNA + n NTP = ssDNA/pppN(pN)n-1 hybrid + (n-1) diphosphate.</text>
        <dbReference type="EC" id="2.7.7.101"/>
    </reaction>
</comment>
<evidence type="ECO:0000256" key="7">
    <source>
        <dbReference type="ARBA" id="ARBA00022771"/>
    </source>
</evidence>
<evidence type="ECO:0000256" key="3">
    <source>
        <dbReference type="ARBA" id="ARBA00022679"/>
    </source>
</evidence>
<dbReference type="InterPro" id="IPR050219">
    <property type="entry name" value="DnaG_primase"/>
</dbReference>
<dbReference type="InterPro" id="IPR036977">
    <property type="entry name" value="DNA_primase_Znf_CHC2"/>
</dbReference>
<keyword evidence="7 12" id="KW-0863">Zinc-finger</keyword>
<dbReference type="InterPro" id="IPR013264">
    <property type="entry name" value="DNAG_N"/>
</dbReference>